<organism evidence="2 4">
    <name type="scientific">Bacteroides caccae</name>
    <dbReference type="NCBI Taxonomy" id="47678"/>
    <lineage>
        <taxon>Bacteria</taxon>
        <taxon>Pseudomonadati</taxon>
        <taxon>Bacteroidota</taxon>
        <taxon>Bacteroidia</taxon>
        <taxon>Bacteroidales</taxon>
        <taxon>Bacteroidaceae</taxon>
        <taxon>Bacteroides</taxon>
    </lineage>
</organism>
<evidence type="ECO:0000313" key="4">
    <source>
        <dbReference type="Proteomes" id="UP000095725"/>
    </source>
</evidence>
<dbReference type="AlphaFoldDB" id="A0A174XBX7"/>
<dbReference type="Proteomes" id="UP000095657">
    <property type="component" value="Unassembled WGS sequence"/>
</dbReference>
<evidence type="ECO:0008006" key="5">
    <source>
        <dbReference type="Google" id="ProtNLM"/>
    </source>
</evidence>
<sequence>MQYQSECLSALKSVVNIQKPFEKTFMDAMKLFMAIPDRINFLQLGRYGRFSEQTYRNLFENETFDWFAFNDSIISKHLTGRRKAIAIDPSYIPKSGKKTPWIGYFWSGCAGDYKRGLEILGIGVIDIDNHECMTLGSIQTPDCKTLDNMGRIWLTGTAAI</sequence>
<dbReference type="EMBL" id="CZAI01000016">
    <property type="protein sequence ID" value="CUQ20360.1"/>
    <property type="molecule type" value="Genomic_DNA"/>
</dbReference>
<proteinExistence type="predicted"/>
<evidence type="ECO:0000313" key="3">
    <source>
        <dbReference type="Proteomes" id="UP000095657"/>
    </source>
</evidence>
<protein>
    <recommendedName>
        <fullName evidence="5">Transposase</fullName>
    </recommendedName>
</protein>
<accession>A0A174XBX7</accession>
<dbReference type="EMBL" id="CZBL01000026">
    <property type="protein sequence ID" value="CUQ53830.1"/>
    <property type="molecule type" value="Genomic_DNA"/>
</dbReference>
<dbReference type="STRING" id="47678.ERS852494_04284"/>
<evidence type="ECO:0000313" key="1">
    <source>
        <dbReference type="EMBL" id="CUQ20360.1"/>
    </source>
</evidence>
<gene>
    <name evidence="1" type="ORF">ERS852494_04284</name>
    <name evidence="2" type="ORF">ERS852558_04318</name>
</gene>
<name>A0A174XBX7_9BACE</name>
<evidence type="ECO:0000313" key="2">
    <source>
        <dbReference type="EMBL" id="CUQ53830.1"/>
    </source>
</evidence>
<reference evidence="3 4" key="1">
    <citation type="submission" date="2015-09" db="EMBL/GenBank/DDBJ databases">
        <authorList>
            <consortium name="Pathogen Informatics"/>
        </authorList>
    </citation>
    <scope>NUCLEOTIDE SEQUENCE [LARGE SCALE GENOMIC DNA]</scope>
    <source>
        <strain evidence="1 3">2789STDY5834880</strain>
        <strain evidence="2 4">2789STDY5834946</strain>
    </source>
</reference>
<dbReference type="Proteomes" id="UP000095725">
    <property type="component" value="Unassembled WGS sequence"/>
</dbReference>